<feature type="region of interest" description="Disordered" evidence="1">
    <location>
        <begin position="54"/>
        <end position="96"/>
    </location>
</feature>
<sequence length="133" mass="15417">MPDAEYCENDLFSSRLSYKKGPSRHTVPDGLQLVLSRGRNPVLMPEIAANIEPNTLMTSTGEETSEPLDMRAGPVDQGTGQWRRFGDGRPCHRDDRQNKMPNLNIDVEIWNDINMFMILYQYWRFDIIEILEE</sequence>
<proteinExistence type="predicted"/>
<evidence type="ECO:0000313" key="2">
    <source>
        <dbReference type="EMBL" id="CAD7401171.1"/>
    </source>
</evidence>
<gene>
    <name evidence="2" type="ORF">TCEB3V08_LOCUS5886</name>
</gene>
<dbReference type="EMBL" id="OC318250">
    <property type="protein sequence ID" value="CAD7401171.1"/>
    <property type="molecule type" value="Genomic_DNA"/>
</dbReference>
<accession>A0A7R9CTH1</accession>
<reference evidence="2" key="1">
    <citation type="submission" date="2020-11" db="EMBL/GenBank/DDBJ databases">
        <authorList>
            <person name="Tran Van P."/>
        </authorList>
    </citation>
    <scope>NUCLEOTIDE SEQUENCE</scope>
</reference>
<protein>
    <submittedName>
        <fullName evidence="2">Uncharacterized protein</fullName>
    </submittedName>
</protein>
<evidence type="ECO:0000256" key="1">
    <source>
        <dbReference type="SAM" id="MobiDB-lite"/>
    </source>
</evidence>
<dbReference type="AlphaFoldDB" id="A0A7R9CTH1"/>
<feature type="compositionally biased region" description="Basic and acidic residues" evidence="1">
    <location>
        <begin position="84"/>
        <end position="96"/>
    </location>
</feature>
<name>A0A7R9CTH1_TIMCR</name>
<organism evidence="2">
    <name type="scientific">Timema cristinae</name>
    <name type="common">Walking stick</name>
    <dbReference type="NCBI Taxonomy" id="61476"/>
    <lineage>
        <taxon>Eukaryota</taxon>
        <taxon>Metazoa</taxon>
        <taxon>Ecdysozoa</taxon>
        <taxon>Arthropoda</taxon>
        <taxon>Hexapoda</taxon>
        <taxon>Insecta</taxon>
        <taxon>Pterygota</taxon>
        <taxon>Neoptera</taxon>
        <taxon>Polyneoptera</taxon>
        <taxon>Phasmatodea</taxon>
        <taxon>Timematodea</taxon>
        <taxon>Timematoidea</taxon>
        <taxon>Timematidae</taxon>
        <taxon>Timema</taxon>
    </lineage>
</organism>